<evidence type="ECO:0000313" key="1">
    <source>
        <dbReference type="EMBL" id="KLU88251.1"/>
    </source>
</evidence>
<dbReference type="VEuPathDB" id="FungiDB:MAPG_07238"/>
<protein>
    <submittedName>
        <fullName evidence="1 2">Uncharacterized protein</fullName>
    </submittedName>
</protein>
<sequence>MDAGTNAEMYSRHRSTSAGVGAGVAFEDGCRTESWPAFPRTQNWRNWARGTALYSEFPKRYLRLSRRRRRPLCQGDGPKAGHASRCVSIRGHAPAWGVATMQETARLPETKTFASASNDLDPQVASAVHGVG</sequence>
<reference evidence="1" key="3">
    <citation type="submission" date="2011-03" db="EMBL/GenBank/DDBJ databases">
        <title>Annotation of Magnaporthe poae ATCC 64411.</title>
        <authorList>
            <person name="Ma L.-J."/>
            <person name="Dead R."/>
            <person name="Young S.K."/>
            <person name="Zeng Q."/>
            <person name="Gargeya S."/>
            <person name="Fitzgerald M."/>
            <person name="Haas B."/>
            <person name="Abouelleil A."/>
            <person name="Alvarado L."/>
            <person name="Arachchi H.M."/>
            <person name="Berlin A."/>
            <person name="Brown A."/>
            <person name="Chapman S.B."/>
            <person name="Chen Z."/>
            <person name="Dunbar C."/>
            <person name="Freedman E."/>
            <person name="Gearin G."/>
            <person name="Gellesch M."/>
            <person name="Goldberg J."/>
            <person name="Griggs A."/>
            <person name="Gujja S."/>
            <person name="Heiman D."/>
            <person name="Howarth C."/>
            <person name="Larson L."/>
            <person name="Lui A."/>
            <person name="MacDonald P.J.P."/>
            <person name="Mehta T."/>
            <person name="Montmayeur A."/>
            <person name="Murphy C."/>
            <person name="Neiman D."/>
            <person name="Pearson M."/>
            <person name="Priest M."/>
            <person name="Roberts A."/>
            <person name="Saif S."/>
            <person name="Shea T."/>
            <person name="Shenoy N."/>
            <person name="Sisk P."/>
            <person name="Stolte C."/>
            <person name="Sykes S."/>
            <person name="Yandava C."/>
            <person name="Wortman J."/>
            <person name="Nusbaum C."/>
            <person name="Birren B."/>
        </authorList>
    </citation>
    <scope>NUCLEOTIDE SEQUENCE</scope>
    <source>
        <strain evidence="1">ATCC 64411</strain>
    </source>
</reference>
<dbReference type="EMBL" id="ADBL01001750">
    <property type="status" value="NOT_ANNOTATED_CDS"/>
    <property type="molecule type" value="Genomic_DNA"/>
</dbReference>
<reference evidence="3" key="1">
    <citation type="submission" date="2010-05" db="EMBL/GenBank/DDBJ databases">
        <title>The genome sequence of Magnaporthe poae strain ATCC 64411.</title>
        <authorList>
            <person name="Ma L.-J."/>
            <person name="Dead R."/>
            <person name="Young S."/>
            <person name="Zeng Q."/>
            <person name="Koehrsen M."/>
            <person name="Alvarado L."/>
            <person name="Berlin A."/>
            <person name="Chapman S.B."/>
            <person name="Chen Z."/>
            <person name="Freedman E."/>
            <person name="Gellesch M."/>
            <person name="Goldberg J."/>
            <person name="Griggs A."/>
            <person name="Gujja S."/>
            <person name="Heilman E.R."/>
            <person name="Heiman D."/>
            <person name="Hepburn T."/>
            <person name="Howarth C."/>
            <person name="Jen D."/>
            <person name="Larson L."/>
            <person name="Mehta T."/>
            <person name="Neiman D."/>
            <person name="Pearson M."/>
            <person name="Roberts A."/>
            <person name="Saif S."/>
            <person name="Shea T."/>
            <person name="Shenoy N."/>
            <person name="Sisk P."/>
            <person name="Stolte C."/>
            <person name="Sykes S."/>
            <person name="Walk T."/>
            <person name="White J."/>
            <person name="Yandava C."/>
            <person name="Haas B."/>
            <person name="Nusbaum C."/>
            <person name="Birren B."/>
        </authorList>
    </citation>
    <scope>NUCLEOTIDE SEQUENCE [LARGE SCALE GENOMIC DNA]</scope>
    <source>
        <strain evidence="3">ATCC 64411 / 73-15</strain>
    </source>
</reference>
<reference evidence="1" key="2">
    <citation type="submission" date="2010-05" db="EMBL/GenBank/DDBJ databases">
        <title>The Genome Sequence of Magnaporthe poae strain ATCC 64411.</title>
        <authorList>
            <consortium name="The Broad Institute Genome Sequencing Platform"/>
            <consortium name="Broad Institute Genome Sequencing Center for Infectious Disease"/>
            <person name="Ma L.-J."/>
            <person name="Dead R."/>
            <person name="Young S."/>
            <person name="Zeng Q."/>
            <person name="Koehrsen M."/>
            <person name="Alvarado L."/>
            <person name="Berlin A."/>
            <person name="Chapman S.B."/>
            <person name="Chen Z."/>
            <person name="Freedman E."/>
            <person name="Gellesch M."/>
            <person name="Goldberg J."/>
            <person name="Griggs A."/>
            <person name="Gujja S."/>
            <person name="Heilman E.R."/>
            <person name="Heiman D."/>
            <person name="Hepburn T."/>
            <person name="Howarth C."/>
            <person name="Jen D."/>
            <person name="Larson L."/>
            <person name="Mehta T."/>
            <person name="Neiman D."/>
            <person name="Pearson M."/>
            <person name="Roberts A."/>
            <person name="Saif S."/>
            <person name="Shea T."/>
            <person name="Shenoy N."/>
            <person name="Sisk P."/>
            <person name="Stolte C."/>
            <person name="Sykes S."/>
            <person name="Walk T."/>
            <person name="White J."/>
            <person name="Yandava C."/>
            <person name="Haas B."/>
            <person name="Nusbaum C."/>
            <person name="Birren B."/>
        </authorList>
    </citation>
    <scope>NUCLEOTIDE SEQUENCE</scope>
    <source>
        <strain evidence="1">ATCC 64411</strain>
    </source>
</reference>
<organism evidence="2 3">
    <name type="scientific">Magnaporthiopsis poae (strain ATCC 64411 / 73-15)</name>
    <name type="common">Kentucky bluegrass fungus</name>
    <name type="synonym">Magnaporthe poae</name>
    <dbReference type="NCBI Taxonomy" id="644358"/>
    <lineage>
        <taxon>Eukaryota</taxon>
        <taxon>Fungi</taxon>
        <taxon>Dikarya</taxon>
        <taxon>Ascomycota</taxon>
        <taxon>Pezizomycotina</taxon>
        <taxon>Sordariomycetes</taxon>
        <taxon>Sordariomycetidae</taxon>
        <taxon>Magnaporthales</taxon>
        <taxon>Magnaporthaceae</taxon>
        <taxon>Magnaporthiopsis</taxon>
    </lineage>
</organism>
<reference evidence="2" key="5">
    <citation type="submission" date="2015-06" db="UniProtKB">
        <authorList>
            <consortium name="EnsemblFungi"/>
        </authorList>
    </citation>
    <scope>IDENTIFICATION</scope>
    <source>
        <strain evidence="2">ATCC 64411</strain>
    </source>
</reference>
<evidence type="ECO:0000313" key="2">
    <source>
        <dbReference type="EnsemblFungi" id="MAPG_07238T0"/>
    </source>
</evidence>
<name>A0A0C4E450_MAGP6</name>
<proteinExistence type="predicted"/>
<gene>
    <name evidence="1" type="ORF">MAPG_07238</name>
</gene>
<dbReference type="Proteomes" id="UP000011715">
    <property type="component" value="Unassembled WGS sequence"/>
</dbReference>
<reference evidence="2" key="4">
    <citation type="journal article" date="2015" name="G3 (Bethesda)">
        <title>Genome sequences of three phytopathogenic species of the Magnaporthaceae family of fungi.</title>
        <authorList>
            <person name="Okagaki L.H."/>
            <person name="Nunes C.C."/>
            <person name="Sailsbery J."/>
            <person name="Clay B."/>
            <person name="Brown D."/>
            <person name="John T."/>
            <person name="Oh Y."/>
            <person name="Young N."/>
            <person name="Fitzgerald M."/>
            <person name="Haas B.J."/>
            <person name="Zeng Q."/>
            <person name="Young S."/>
            <person name="Adiconis X."/>
            <person name="Fan L."/>
            <person name="Levin J.Z."/>
            <person name="Mitchell T.K."/>
            <person name="Okubara P.A."/>
            <person name="Farman M.L."/>
            <person name="Kohn L.M."/>
            <person name="Birren B."/>
            <person name="Ma L.-J."/>
            <person name="Dean R.A."/>
        </authorList>
    </citation>
    <scope>NUCLEOTIDE SEQUENCE</scope>
    <source>
        <strain evidence="2">ATCC 64411 / 73-15</strain>
    </source>
</reference>
<dbReference type="AlphaFoldDB" id="A0A0C4E450"/>
<dbReference type="EMBL" id="GL876971">
    <property type="protein sequence ID" value="KLU88251.1"/>
    <property type="molecule type" value="Genomic_DNA"/>
</dbReference>
<evidence type="ECO:0000313" key="3">
    <source>
        <dbReference type="Proteomes" id="UP000011715"/>
    </source>
</evidence>
<accession>A0A0C4E450</accession>
<keyword evidence="3" id="KW-1185">Reference proteome</keyword>
<dbReference type="EnsemblFungi" id="MAPG_07238T0">
    <property type="protein sequence ID" value="MAPG_07238T0"/>
    <property type="gene ID" value="MAPG_07238"/>
</dbReference>